<keyword evidence="4" id="KW-0804">Transcription</keyword>
<keyword evidence="3" id="KW-0238">DNA-binding</keyword>
<evidence type="ECO:0000256" key="5">
    <source>
        <dbReference type="PROSITE-ProRule" id="PRU00169"/>
    </source>
</evidence>
<dbReference type="Pfam" id="PF00072">
    <property type="entry name" value="Response_reg"/>
    <property type="match status" value="1"/>
</dbReference>
<gene>
    <name evidence="8" type="ORF">FNH04_00200</name>
</gene>
<feature type="modified residue" description="4-aspartylphosphate" evidence="5">
    <location>
        <position position="54"/>
    </location>
</feature>
<feature type="domain" description="HTH luxR-type" evidence="6">
    <location>
        <begin position="161"/>
        <end position="226"/>
    </location>
</feature>
<dbReference type="PANTHER" id="PTHR43214">
    <property type="entry name" value="TWO-COMPONENT RESPONSE REGULATOR"/>
    <property type="match status" value="1"/>
</dbReference>
<protein>
    <submittedName>
        <fullName evidence="8">Response regulator transcription factor</fullName>
    </submittedName>
</protein>
<dbReference type="Proteomes" id="UP000326979">
    <property type="component" value="Unassembled WGS sequence"/>
</dbReference>
<keyword evidence="1 5" id="KW-0597">Phosphoprotein</keyword>
<evidence type="ECO:0000256" key="4">
    <source>
        <dbReference type="ARBA" id="ARBA00023163"/>
    </source>
</evidence>
<dbReference type="InterPro" id="IPR011006">
    <property type="entry name" value="CheY-like_superfamily"/>
</dbReference>
<sequence>MITILLMDNQTLLRLSFRALLDAQPDMTVVGEAADAAEAVRKSAELSPDVVLMDVHDPGMDSIEAIRRIAQRAVLPQNFGSVGAGKRMPSVLVLTTLDVDEYAYEALRAGTSGFLSKNASPDELIATIRMLAAGDAVIAPGLTRKFIDAVARFLPHCVPQPERNLSELTAREREILIAVAAGWSNAEIGERLHVAESTVKSHVSHMLAKIGARDRVQAVVFAYEAGLVRPCVATAPDPPHSAVRRVGLPQQPTGAVRTVDHRNTRQLCR</sequence>
<dbReference type="GO" id="GO:0003677">
    <property type="term" value="F:DNA binding"/>
    <property type="evidence" value="ECO:0007669"/>
    <property type="project" value="UniProtKB-KW"/>
</dbReference>
<dbReference type="InterPro" id="IPR039420">
    <property type="entry name" value="WalR-like"/>
</dbReference>
<dbReference type="InterPro" id="IPR001789">
    <property type="entry name" value="Sig_transdc_resp-reg_receiver"/>
</dbReference>
<dbReference type="InterPro" id="IPR058245">
    <property type="entry name" value="NreC/VraR/RcsB-like_REC"/>
</dbReference>
<organism evidence="8 9">
    <name type="scientific">Streptomyces phyllanthi</name>
    <dbReference type="NCBI Taxonomy" id="1803180"/>
    <lineage>
        <taxon>Bacteria</taxon>
        <taxon>Bacillati</taxon>
        <taxon>Actinomycetota</taxon>
        <taxon>Actinomycetes</taxon>
        <taxon>Kitasatosporales</taxon>
        <taxon>Streptomycetaceae</taxon>
        <taxon>Streptomyces</taxon>
    </lineage>
</organism>
<dbReference type="InterPro" id="IPR016032">
    <property type="entry name" value="Sig_transdc_resp-reg_C-effctor"/>
</dbReference>
<evidence type="ECO:0000259" key="6">
    <source>
        <dbReference type="PROSITE" id="PS50043"/>
    </source>
</evidence>
<dbReference type="PRINTS" id="PR00038">
    <property type="entry name" value="HTHLUXR"/>
</dbReference>
<dbReference type="Pfam" id="PF00196">
    <property type="entry name" value="GerE"/>
    <property type="match status" value="1"/>
</dbReference>
<dbReference type="EMBL" id="VJZE01000001">
    <property type="protein sequence ID" value="MPY38440.1"/>
    <property type="molecule type" value="Genomic_DNA"/>
</dbReference>
<proteinExistence type="predicted"/>
<dbReference type="PROSITE" id="PS00622">
    <property type="entry name" value="HTH_LUXR_1"/>
    <property type="match status" value="1"/>
</dbReference>
<dbReference type="InterPro" id="IPR000792">
    <property type="entry name" value="Tscrpt_reg_LuxR_C"/>
</dbReference>
<name>A0A5N8VT77_9ACTN</name>
<dbReference type="CDD" id="cd17535">
    <property type="entry name" value="REC_NarL-like"/>
    <property type="match status" value="1"/>
</dbReference>
<dbReference type="PROSITE" id="PS50043">
    <property type="entry name" value="HTH_LUXR_2"/>
    <property type="match status" value="1"/>
</dbReference>
<dbReference type="PANTHER" id="PTHR43214:SF24">
    <property type="entry name" value="TRANSCRIPTIONAL REGULATORY PROTEIN NARL-RELATED"/>
    <property type="match status" value="1"/>
</dbReference>
<evidence type="ECO:0000313" key="8">
    <source>
        <dbReference type="EMBL" id="MPY38440.1"/>
    </source>
</evidence>
<dbReference type="AlphaFoldDB" id="A0A5N8VT77"/>
<dbReference type="Gene3D" id="3.40.50.2300">
    <property type="match status" value="1"/>
</dbReference>
<evidence type="ECO:0000256" key="3">
    <source>
        <dbReference type="ARBA" id="ARBA00023125"/>
    </source>
</evidence>
<comment type="caution">
    <text evidence="8">The sequence shown here is derived from an EMBL/GenBank/DDBJ whole genome shotgun (WGS) entry which is preliminary data.</text>
</comment>
<dbReference type="PROSITE" id="PS50110">
    <property type="entry name" value="RESPONSE_REGULATORY"/>
    <property type="match status" value="1"/>
</dbReference>
<feature type="domain" description="Response regulatory" evidence="7">
    <location>
        <begin position="3"/>
        <end position="132"/>
    </location>
</feature>
<accession>A0A5N8VT77</accession>
<evidence type="ECO:0000259" key="7">
    <source>
        <dbReference type="PROSITE" id="PS50110"/>
    </source>
</evidence>
<dbReference type="SMART" id="SM00421">
    <property type="entry name" value="HTH_LUXR"/>
    <property type="match status" value="1"/>
</dbReference>
<evidence type="ECO:0000313" key="9">
    <source>
        <dbReference type="Proteomes" id="UP000326979"/>
    </source>
</evidence>
<keyword evidence="2" id="KW-0805">Transcription regulation</keyword>
<dbReference type="GO" id="GO:0006355">
    <property type="term" value="P:regulation of DNA-templated transcription"/>
    <property type="evidence" value="ECO:0007669"/>
    <property type="project" value="InterPro"/>
</dbReference>
<dbReference type="CDD" id="cd06170">
    <property type="entry name" value="LuxR_C_like"/>
    <property type="match status" value="1"/>
</dbReference>
<reference evidence="8 9" key="1">
    <citation type="submission" date="2019-07" db="EMBL/GenBank/DDBJ databases">
        <title>New species of Amycolatopsis and Streptomyces.</title>
        <authorList>
            <person name="Duangmal K."/>
            <person name="Teo W.F.A."/>
            <person name="Lipun K."/>
        </authorList>
    </citation>
    <scope>NUCLEOTIDE SEQUENCE [LARGE SCALE GENOMIC DNA]</scope>
    <source>
        <strain evidence="8 9">TISTR 2346</strain>
    </source>
</reference>
<dbReference type="SMART" id="SM00448">
    <property type="entry name" value="REC"/>
    <property type="match status" value="1"/>
</dbReference>
<evidence type="ECO:0000256" key="2">
    <source>
        <dbReference type="ARBA" id="ARBA00023015"/>
    </source>
</evidence>
<dbReference type="SUPFAM" id="SSF52172">
    <property type="entry name" value="CheY-like"/>
    <property type="match status" value="1"/>
</dbReference>
<keyword evidence="9" id="KW-1185">Reference proteome</keyword>
<dbReference type="GO" id="GO:0000160">
    <property type="term" value="P:phosphorelay signal transduction system"/>
    <property type="evidence" value="ECO:0007669"/>
    <property type="project" value="InterPro"/>
</dbReference>
<evidence type="ECO:0000256" key="1">
    <source>
        <dbReference type="ARBA" id="ARBA00022553"/>
    </source>
</evidence>
<dbReference type="SUPFAM" id="SSF46894">
    <property type="entry name" value="C-terminal effector domain of the bipartite response regulators"/>
    <property type="match status" value="1"/>
</dbReference>